<sequence length="88" mass="10075">MTAWLSIPFGVAVSAIWYVTFEIRQRGLLHQRTRSPRETRTFATEAEAKEFARSKLDEGLVVFAGTLNPYLPKQLIPSQRIADWLVEP</sequence>
<dbReference type="Proteomes" id="UP000321304">
    <property type="component" value="Unassembled WGS sequence"/>
</dbReference>
<reference evidence="2 3" key="1">
    <citation type="submission" date="2019-06" db="EMBL/GenBank/DDBJ databases">
        <title>Genomic Encyclopedia of Type Strains, Phase IV (KMG-V): Genome sequencing to study the core and pangenomes of soil and plant-associated prokaryotes.</title>
        <authorList>
            <person name="Whitman W."/>
        </authorList>
    </citation>
    <scope>NUCLEOTIDE SEQUENCE [LARGE SCALE GENOMIC DNA]</scope>
    <source>
        <strain evidence="2 3">BR 10355</strain>
    </source>
</reference>
<keyword evidence="1" id="KW-0812">Transmembrane</keyword>
<dbReference type="RefSeq" id="WP_433995459.1">
    <property type="nucleotide sequence ID" value="NZ_VITY01000014.1"/>
</dbReference>
<keyword evidence="3" id="KW-1185">Reference proteome</keyword>
<accession>A0A560LBH2</accession>
<dbReference type="AlphaFoldDB" id="A0A560LBH2"/>
<evidence type="ECO:0000313" key="2">
    <source>
        <dbReference type="EMBL" id="TWB90560.1"/>
    </source>
</evidence>
<gene>
    <name evidence="2" type="ORF">FBZ93_114113</name>
</gene>
<evidence type="ECO:0000313" key="3">
    <source>
        <dbReference type="Proteomes" id="UP000321304"/>
    </source>
</evidence>
<keyword evidence="1" id="KW-1133">Transmembrane helix</keyword>
<organism evidence="2 3">
    <name type="scientific">Bradyrhizobium macuxiense</name>
    <dbReference type="NCBI Taxonomy" id="1755647"/>
    <lineage>
        <taxon>Bacteria</taxon>
        <taxon>Pseudomonadati</taxon>
        <taxon>Pseudomonadota</taxon>
        <taxon>Alphaproteobacteria</taxon>
        <taxon>Hyphomicrobiales</taxon>
        <taxon>Nitrobacteraceae</taxon>
        <taxon>Bradyrhizobium</taxon>
    </lineage>
</organism>
<keyword evidence="1" id="KW-0472">Membrane</keyword>
<evidence type="ECO:0000256" key="1">
    <source>
        <dbReference type="SAM" id="Phobius"/>
    </source>
</evidence>
<protein>
    <submittedName>
        <fullName evidence="2">Uncharacterized protein</fullName>
    </submittedName>
</protein>
<comment type="caution">
    <text evidence="2">The sequence shown here is derived from an EMBL/GenBank/DDBJ whole genome shotgun (WGS) entry which is preliminary data.</text>
</comment>
<dbReference type="EMBL" id="VITY01000014">
    <property type="protein sequence ID" value="TWB90560.1"/>
    <property type="molecule type" value="Genomic_DNA"/>
</dbReference>
<feature type="transmembrane region" description="Helical" evidence="1">
    <location>
        <begin position="6"/>
        <end position="24"/>
    </location>
</feature>
<name>A0A560LBH2_9BRAD</name>
<proteinExistence type="predicted"/>